<dbReference type="OrthoDB" id="9795390at2"/>
<dbReference type="PANTHER" id="PTHR10566:SF113">
    <property type="entry name" value="PROTEIN ACTIVITY OF BC1 COMPLEX KINASE 7, CHLOROPLASTIC"/>
    <property type="match status" value="1"/>
</dbReference>
<keyword evidence="16" id="KW-1185">Reference proteome</keyword>
<feature type="transmembrane region" description="Helical" evidence="13">
    <location>
        <begin position="543"/>
        <end position="562"/>
    </location>
</feature>
<evidence type="ECO:0000256" key="3">
    <source>
        <dbReference type="ARBA" id="ARBA00022475"/>
    </source>
</evidence>
<dbReference type="EMBL" id="FMUN01000005">
    <property type="protein sequence ID" value="SCY40190.1"/>
    <property type="molecule type" value="Genomic_DNA"/>
</dbReference>
<name>A0A1G5FMY7_9GAMM</name>
<dbReference type="SUPFAM" id="SSF56112">
    <property type="entry name" value="Protein kinase-like (PK-like)"/>
    <property type="match status" value="1"/>
</dbReference>
<comment type="similarity">
    <text evidence="2">Belongs to the protein kinase superfamily. ADCK protein kinase family.</text>
</comment>
<dbReference type="UniPathway" id="UPA00232"/>
<evidence type="ECO:0000256" key="9">
    <source>
        <dbReference type="ARBA" id="ARBA00022777"/>
    </source>
</evidence>
<keyword evidence="4" id="KW-0997">Cell inner membrane</keyword>
<dbReference type="InterPro" id="IPR000719">
    <property type="entry name" value="Prot_kinase_dom"/>
</dbReference>
<keyword evidence="3" id="KW-1003">Cell membrane</keyword>
<evidence type="ECO:0000256" key="4">
    <source>
        <dbReference type="ARBA" id="ARBA00022519"/>
    </source>
</evidence>
<keyword evidence="8" id="KW-0547">Nucleotide-binding</keyword>
<evidence type="ECO:0000256" key="6">
    <source>
        <dbReference type="ARBA" id="ARBA00022688"/>
    </source>
</evidence>
<keyword evidence="6" id="KW-0831">Ubiquinone biosynthesis</keyword>
<evidence type="ECO:0000256" key="5">
    <source>
        <dbReference type="ARBA" id="ARBA00022679"/>
    </source>
</evidence>
<protein>
    <submittedName>
        <fullName evidence="15">2-octaprenylphenol hydroxylase</fullName>
    </submittedName>
</protein>
<dbReference type="NCBIfam" id="TIGR01982">
    <property type="entry name" value="UbiB"/>
    <property type="match status" value="1"/>
</dbReference>
<dbReference type="GO" id="GO:0004672">
    <property type="term" value="F:protein kinase activity"/>
    <property type="evidence" value="ECO:0007669"/>
    <property type="project" value="InterPro"/>
</dbReference>
<evidence type="ECO:0000256" key="2">
    <source>
        <dbReference type="ARBA" id="ARBA00009670"/>
    </source>
</evidence>
<keyword evidence="12 13" id="KW-0472">Membrane</keyword>
<keyword evidence="11 13" id="KW-1133">Transmembrane helix</keyword>
<evidence type="ECO:0000256" key="12">
    <source>
        <dbReference type="ARBA" id="ARBA00023136"/>
    </source>
</evidence>
<proteinExistence type="inferred from homology"/>
<dbReference type="PANTHER" id="PTHR10566">
    <property type="entry name" value="CHAPERONE-ACTIVITY OF BC1 COMPLEX CABC1 -RELATED"/>
    <property type="match status" value="1"/>
</dbReference>
<accession>A0A1G5FMY7</accession>
<dbReference type="AlphaFoldDB" id="A0A1G5FMY7"/>
<keyword evidence="7 13" id="KW-0812">Transmembrane</keyword>
<dbReference type="PROSITE" id="PS50011">
    <property type="entry name" value="PROTEIN_KINASE_DOM"/>
    <property type="match status" value="1"/>
</dbReference>
<organism evidence="15 16">
    <name type="scientific">Thiohalorhabdus denitrificans</name>
    <dbReference type="NCBI Taxonomy" id="381306"/>
    <lineage>
        <taxon>Bacteria</taxon>
        <taxon>Pseudomonadati</taxon>
        <taxon>Pseudomonadota</taxon>
        <taxon>Gammaproteobacteria</taxon>
        <taxon>Thiohalorhabdales</taxon>
        <taxon>Thiohalorhabdaceae</taxon>
        <taxon>Thiohalorhabdus</taxon>
    </lineage>
</organism>
<dbReference type="InterPro" id="IPR050154">
    <property type="entry name" value="UbiB_kinase"/>
</dbReference>
<evidence type="ECO:0000256" key="11">
    <source>
        <dbReference type="ARBA" id="ARBA00022989"/>
    </source>
</evidence>
<evidence type="ECO:0000313" key="16">
    <source>
        <dbReference type="Proteomes" id="UP000183104"/>
    </source>
</evidence>
<evidence type="ECO:0000256" key="8">
    <source>
        <dbReference type="ARBA" id="ARBA00022741"/>
    </source>
</evidence>
<evidence type="ECO:0000256" key="1">
    <source>
        <dbReference type="ARBA" id="ARBA00005020"/>
    </source>
</evidence>
<sequence>MPAPPPAKPPAAYRRLRPRHVLRMLRIARTFAKYGLDELIGAIPFFRPYAWVSRLVPFRNRVVRTHTHGARLRLAMEELGPPFIKLGQILSTRRDLLPEDIIGELSALQDAVPSFPSDQAAAMVERSLGAPLEESFLEFDREPVASASIAQVHRAVLPDGEVAAVKVRRPGIERVIETDLAVMFAFAAQAERYLTEARRLRFVAVVGEFAKTIHDELDLEKEGAHASQLRRNFHNNPVLRVPRIYWGHTTRDVLTMEWVEGLPIDEPDKLAEAKVDVVEVSRNAAEVFFQQVFRDGYFHADMHPGNVFVGPGNQLRVVDFGIMGILAADQRRYLADMLLAFLRRDYTRAAEVHLEAEYVPPDTDMVAFEDALRAIAEPVLDRPLQEISMANLLMRLFQTTRRFHMPTQPQLVLLQKTMVNVEGIARDFNPEMNIWLALQPLLREWMEEEKGPTRLWNELRQEAPEWNRLLPRLPRVTSAFLERAVNDELVLNLRGPQLDQLRQEVRAGIRRLAFTWTGATLLVAGAASALIPGLGARLGFPAWWLAAGLAGAGLAAILWSLVDRRR</sequence>
<dbReference type="STRING" id="381306.AN478_03795"/>
<keyword evidence="5" id="KW-0808">Transferase</keyword>
<evidence type="ECO:0000259" key="14">
    <source>
        <dbReference type="PROSITE" id="PS50011"/>
    </source>
</evidence>
<evidence type="ECO:0000313" key="15">
    <source>
        <dbReference type="EMBL" id="SCY40190.1"/>
    </source>
</evidence>
<dbReference type="InterPro" id="IPR004147">
    <property type="entry name" value="ABC1_dom"/>
</dbReference>
<dbReference type="InterPro" id="IPR011009">
    <property type="entry name" value="Kinase-like_dom_sf"/>
</dbReference>
<comment type="pathway">
    <text evidence="1">Cofactor biosynthesis; ubiquinone biosynthesis [regulation].</text>
</comment>
<keyword evidence="10" id="KW-0067">ATP-binding</keyword>
<gene>
    <name evidence="15" type="ORF">SAMN05661077_2020</name>
</gene>
<dbReference type="Proteomes" id="UP000183104">
    <property type="component" value="Unassembled WGS sequence"/>
</dbReference>
<dbReference type="GO" id="GO:0006744">
    <property type="term" value="P:ubiquinone biosynthetic process"/>
    <property type="evidence" value="ECO:0007669"/>
    <property type="project" value="UniProtKB-UniPathway"/>
</dbReference>
<evidence type="ECO:0000256" key="13">
    <source>
        <dbReference type="SAM" id="Phobius"/>
    </source>
</evidence>
<dbReference type="RefSeq" id="WP_054965298.1">
    <property type="nucleotide sequence ID" value="NZ_FMUN01000005.1"/>
</dbReference>
<dbReference type="InterPro" id="IPR010232">
    <property type="entry name" value="UbiB"/>
</dbReference>
<dbReference type="CDD" id="cd13972">
    <property type="entry name" value="UbiB"/>
    <property type="match status" value="1"/>
</dbReference>
<dbReference type="InterPro" id="IPR045308">
    <property type="entry name" value="UbiB_bact"/>
</dbReference>
<evidence type="ECO:0000256" key="7">
    <source>
        <dbReference type="ARBA" id="ARBA00022692"/>
    </source>
</evidence>
<dbReference type="GO" id="GO:0005524">
    <property type="term" value="F:ATP binding"/>
    <property type="evidence" value="ECO:0007669"/>
    <property type="project" value="UniProtKB-KW"/>
</dbReference>
<keyword evidence="9" id="KW-0418">Kinase</keyword>
<evidence type="ECO:0000256" key="10">
    <source>
        <dbReference type="ARBA" id="ARBA00022840"/>
    </source>
</evidence>
<reference evidence="16" key="1">
    <citation type="submission" date="2016-10" db="EMBL/GenBank/DDBJ databases">
        <authorList>
            <person name="Varghese N."/>
        </authorList>
    </citation>
    <scope>NUCLEOTIDE SEQUENCE [LARGE SCALE GENOMIC DNA]</scope>
    <source>
        <strain evidence="16">HL 19</strain>
    </source>
</reference>
<dbReference type="Pfam" id="PF03109">
    <property type="entry name" value="ABC1"/>
    <property type="match status" value="1"/>
</dbReference>
<feature type="domain" description="Protein kinase" evidence="14">
    <location>
        <begin position="138"/>
        <end position="442"/>
    </location>
</feature>